<evidence type="ECO:0000313" key="7">
    <source>
        <dbReference type="Proteomes" id="UP000238650"/>
    </source>
</evidence>
<evidence type="ECO:0000256" key="4">
    <source>
        <dbReference type="ARBA" id="ARBA00023136"/>
    </source>
</evidence>
<proteinExistence type="predicted"/>
<protein>
    <submittedName>
        <fullName evidence="6">DoxX family protein</fullName>
    </submittedName>
</protein>
<accession>A0A2S9QR36</accession>
<evidence type="ECO:0000256" key="3">
    <source>
        <dbReference type="ARBA" id="ARBA00022989"/>
    </source>
</evidence>
<dbReference type="InterPro" id="IPR032808">
    <property type="entry name" value="DoxX"/>
</dbReference>
<keyword evidence="7" id="KW-1185">Reference proteome</keyword>
<keyword evidence="3 5" id="KW-1133">Transmembrane helix</keyword>
<organism evidence="6 7">
    <name type="scientific">Leucobacter massiliensis</name>
    <dbReference type="NCBI Taxonomy" id="1686285"/>
    <lineage>
        <taxon>Bacteria</taxon>
        <taxon>Bacillati</taxon>
        <taxon>Actinomycetota</taxon>
        <taxon>Actinomycetes</taxon>
        <taxon>Micrococcales</taxon>
        <taxon>Microbacteriaceae</taxon>
        <taxon>Leucobacter</taxon>
    </lineage>
</organism>
<evidence type="ECO:0000256" key="1">
    <source>
        <dbReference type="ARBA" id="ARBA00004141"/>
    </source>
</evidence>
<gene>
    <name evidence="6" type="ORF">B4915_03035</name>
</gene>
<keyword evidence="2 5" id="KW-0812">Transmembrane</keyword>
<evidence type="ECO:0000313" key="6">
    <source>
        <dbReference type="EMBL" id="PRI12054.1"/>
    </source>
</evidence>
<evidence type="ECO:0000256" key="2">
    <source>
        <dbReference type="ARBA" id="ARBA00022692"/>
    </source>
</evidence>
<dbReference type="Proteomes" id="UP000238650">
    <property type="component" value="Unassembled WGS sequence"/>
</dbReference>
<keyword evidence="4 5" id="KW-0472">Membrane</keyword>
<dbReference type="GO" id="GO:0016020">
    <property type="term" value="C:membrane"/>
    <property type="evidence" value="ECO:0007669"/>
    <property type="project" value="UniProtKB-SubCell"/>
</dbReference>
<dbReference type="EMBL" id="MWZD01000013">
    <property type="protein sequence ID" value="PRI12054.1"/>
    <property type="molecule type" value="Genomic_DNA"/>
</dbReference>
<feature type="transmembrane region" description="Helical" evidence="5">
    <location>
        <begin position="99"/>
        <end position="120"/>
    </location>
</feature>
<dbReference type="OrthoDB" id="3482063at2"/>
<dbReference type="AlphaFoldDB" id="A0A2S9QR36"/>
<comment type="caution">
    <text evidence="6">The sequence shown here is derived from an EMBL/GenBank/DDBJ whole genome shotgun (WGS) entry which is preliminary data.</text>
</comment>
<comment type="subcellular location">
    <subcellularLocation>
        <location evidence="1">Membrane</location>
        <topology evidence="1">Multi-pass membrane protein</topology>
    </subcellularLocation>
</comment>
<evidence type="ECO:0000256" key="5">
    <source>
        <dbReference type="SAM" id="Phobius"/>
    </source>
</evidence>
<name>A0A2S9QR36_9MICO</name>
<sequence>MLIAFWIVGGLLALAFLAAGLMKIARPKEALAASGMAWAADFSSTSVKWIGIAEVLGALGIVLPPLTGIAPVLSPIAAIALAVLMVGAIVVHARRKEPFAPALVLAIVSIVVAILGFVAVA</sequence>
<dbReference type="Pfam" id="PF13564">
    <property type="entry name" value="DoxX_2"/>
    <property type="match status" value="1"/>
</dbReference>
<feature type="transmembrane region" description="Helical" evidence="5">
    <location>
        <begin position="73"/>
        <end position="93"/>
    </location>
</feature>
<dbReference type="RefSeq" id="WP_105804362.1">
    <property type="nucleotide sequence ID" value="NZ_MWZD01000013.1"/>
</dbReference>
<reference evidence="6 7" key="1">
    <citation type="journal article" date="2017" name="New Microbes New Infect">
        <title>Genome sequence of 'Leucobacter massiliensis' sp. nov. isolated from human pharynx after travel to the 2014 Hajj.</title>
        <authorList>
            <person name="Leangapichart T."/>
            <person name="Gautret P."/>
            <person name="Nguyen T.T."/>
            <person name="Armstrong N."/>
            <person name="Rolain J.M."/>
        </authorList>
    </citation>
    <scope>NUCLEOTIDE SEQUENCE [LARGE SCALE GENOMIC DNA]</scope>
    <source>
        <strain evidence="6 7">122RC15</strain>
    </source>
</reference>